<comment type="caution">
    <text evidence="1">The sequence shown here is derived from an EMBL/GenBank/DDBJ whole genome shotgun (WGS) entry which is preliminary data.</text>
</comment>
<gene>
    <name evidence="1" type="ORF">BU25DRAFT_423521</name>
</gene>
<accession>A0ACB6RTN3</accession>
<evidence type="ECO:0000313" key="2">
    <source>
        <dbReference type="Proteomes" id="UP000799754"/>
    </source>
</evidence>
<dbReference type="EMBL" id="MU006727">
    <property type="protein sequence ID" value="KAF2625093.1"/>
    <property type="molecule type" value="Genomic_DNA"/>
</dbReference>
<protein>
    <submittedName>
        <fullName evidence="1">Uncharacterized protein</fullName>
    </submittedName>
</protein>
<dbReference type="Proteomes" id="UP000799754">
    <property type="component" value="Unassembled WGS sequence"/>
</dbReference>
<proteinExistence type="predicted"/>
<evidence type="ECO:0000313" key="1">
    <source>
        <dbReference type="EMBL" id="KAF2625093.1"/>
    </source>
</evidence>
<sequence>MPADGTDSLKTSGAVGSTGSASFHLLAMSRAATVMWFKPLPNAWTYEVDWTVPACDDGEGARHGAVMSQIKCMFSVLCYLQPCCLRLSTVRTTTSTDCYYLFLRLDAEFTRETIMFGEAALQLLNVYMAPRKGYETENQNRQSRRRASHT</sequence>
<organism evidence="1 2">
    <name type="scientific">Macroventuria anomochaeta</name>
    <dbReference type="NCBI Taxonomy" id="301207"/>
    <lineage>
        <taxon>Eukaryota</taxon>
        <taxon>Fungi</taxon>
        <taxon>Dikarya</taxon>
        <taxon>Ascomycota</taxon>
        <taxon>Pezizomycotina</taxon>
        <taxon>Dothideomycetes</taxon>
        <taxon>Pleosporomycetidae</taxon>
        <taxon>Pleosporales</taxon>
        <taxon>Pleosporineae</taxon>
        <taxon>Didymellaceae</taxon>
        <taxon>Macroventuria</taxon>
    </lineage>
</organism>
<keyword evidence="2" id="KW-1185">Reference proteome</keyword>
<reference evidence="1" key="1">
    <citation type="journal article" date="2020" name="Stud. Mycol.">
        <title>101 Dothideomycetes genomes: a test case for predicting lifestyles and emergence of pathogens.</title>
        <authorList>
            <person name="Haridas S."/>
            <person name="Albert R."/>
            <person name="Binder M."/>
            <person name="Bloem J."/>
            <person name="Labutti K."/>
            <person name="Salamov A."/>
            <person name="Andreopoulos B."/>
            <person name="Baker S."/>
            <person name="Barry K."/>
            <person name="Bills G."/>
            <person name="Bluhm B."/>
            <person name="Cannon C."/>
            <person name="Castanera R."/>
            <person name="Culley D."/>
            <person name="Daum C."/>
            <person name="Ezra D."/>
            <person name="Gonzalez J."/>
            <person name="Henrissat B."/>
            <person name="Kuo A."/>
            <person name="Liang C."/>
            <person name="Lipzen A."/>
            <person name="Lutzoni F."/>
            <person name="Magnuson J."/>
            <person name="Mondo S."/>
            <person name="Nolan M."/>
            <person name="Ohm R."/>
            <person name="Pangilinan J."/>
            <person name="Park H.-J."/>
            <person name="Ramirez L."/>
            <person name="Alfaro M."/>
            <person name="Sun H."/>
            <person name="Tritt A."/>
            <person name="Yoshinaga Y."/>
            <person name="Zwiers L.-H."/>
            <person name="Turgeon B."/>
            <person name="Goodwin S."/>
            <person name="Spatafora J."/>
            <person name="Crous P."/>
            <person name="Grigoriev I."/>
        </authorList>
    </citation>
    <scope>NUCLEOTIDE SEQUENCE</scope>
    <source>
        <strain evidence="1">CBS 525.71</strain>
    </source>
</reference>
<name>A0ACB6RTN3_9PLEO</name>